<feature type="signal peptide" evidence="1">
    <location>
        <begin position="1"/>
        <end position="28"/>
    </location>
</feature>
<accession>A0A516PWP1</accession>
<sequence>MPATLRTIRRRVATAVAVTAIGAAAAIAVPNNPVTGIGGAQAAAVCDSASGSVKQFYQGQDASNTYNRLFSGSTKVDKYLNDYVPQGVAVWPNWDGSGQRVYLIGMHHKNEEKYAGDANQPAGLIYAVDTAGYLKGVAYLPHGAHAGSVRVYGKWMYVQQNTSVLRRYSLKSVRLTFRLRRGIHSLGNGTAIKVTGASFFDIFAGKLYAGEFHSDQRGVMRRYTIGKKGGLSRDGWGPLQVPLKAQGLTVTKNRYIFSTSYKRGNRGNIYVIKRGYSRDENFEKAGYRCFRAPVLTEDITEYKGTLYLLNESGASYFADGRKNKITHLHKTTTAKLTALALH</sequence>
<dbReference type="Proteomes" id="UP000319263">
    <property type="component" value="Chromosome"/>
</dbReference>
<feature type="chain" id="PRO_5038379216" evidence="1">
    <location>
        <begin position="29"/>
        <end position="342"/>
    </location>
</feature>
<proteinExistence type="predicted"/>
<dbReference type="AlphaFoldDB" id="A0A516PWP1"/>
<protein>
    <submittedName>
        <fullName evidence="2">Uncharacterized protein</fullName>
    </submittedName>
</protein>
<keyword evidence="1" id="KW-0732">Signal</keyword>
<dbReference type="RefSeq" id="WP_143985575.1">
    <property type="nucleotide sequence ID" value="NZ_CP041692.1"/>
</dbReference>
<evidence type="ECO:0000313" key="2">
    <source>
        <dbReference type="EMBL" id="QDP95607.1"/>
    </source>
</evidence>
<organism evidence="2 3">
    <name type="scientific">Microlunatus elymi</name>
    <dbReference type="NCBI Taxonomy" id="2596828"/>
    <lineage>
        <taxon>Bacteria</taxon>
        <taxon>Bacillati</taxon>
        <taxon>Actinomycetota</taxon>
        <taxon>Actinomycetes</taxon>
        <taxon>Propionibacteriales</taxon>
        <taxon>Propionibacteriaceae</taxon>
        <taxon>Microlunatus</taxon>
    </lineage>
</organism>
<keyword evidence="3" id="KW-1185">Reference proteome</keyword>
<dbReference type="KEGG" id="mik:FOE78_06535"/>
<gene>
    <name evidence="2" type="ORF">FOE78_06535</name>
</gene>
<dbReference type="OrthoDB" id="4537321at2"/>
<evidence type="ECO:0000313" key="3">
    <source>
        <dbReference type="Proteomes" id="UP000319263"/>
    </source>
</evidence>
<reference evidence="2 3" key="1">
    <citation type="submission" date="2019-07" db="EMBL/GenBank/DDBJ databases">
        <title>Microlunatus dokdonensis sp. nov. isolated from the rhizospheric soil of the wild plant Elymus tsukushiensis.</title>
        <authorList>
            <person name="Ghim S.-Y."/>
            <person name="Hwang Y.-J."/>
            <person name="Son J.-S."/>
            <person name="Shin J.-H."/>
        </authorList>
    </citation>
    <scope>NUCLEOTIDE SEQUENCE [LARGE SCALE GENOMIC DNA]</scope>
    <source>
        <strain evidence="2 3">KUDC0627</strain>
    </source>
</reference>
<evidence type="ECO:0000256" key="1">
    <source>
        <dbReference type="SAM" id="SignalP"/>
    </source>
</evidence>
<name>A0A516PWP1_9ACTN</name>
<dbReference type="EMBL" id="CP041692">
    <property type="protein sequence ID" value="QDP95607.1"/>
    <property type="molecule type" value="Genomic_DNA"/>
</dbReference>